<evidence type="ECO:0000256" key="2">
    <source>
        <dbReference type="ARBA" id="ARBA00004481"/>
    </source>
</evidence>
<dbReference type="Pfam" id="PF00350">
    <property type="entry name" value="Dynamin_N"/>
    <property type="match status" value="1"/>
</dbReference>
<dbReference type="InterPro" id="IPR040990">
    <property type="entry name" value="DUF5600"/>
</dbReference>
<keyword evidence="8 13" id="KW-0472">Membrane</keyword>
<evidence type="ECO:0000256" key="7">
    <source>
        <dbReference type="ARBA" id="ARBA00022951"/>
    </source>
</evidence>
<keyword evidence="9" id="KW-0325">Glycoprotein</keyword>
<keyword evidence="5" id="KW-0732">Signal</keyword>
<reference evidence="15" key="1">
    <citation type="submission" date="2022-11" db="UniProtKB">
        <authorList>
            <consortium name="EnsemblMetazoa"/>
        </authorList>
    </citation>
    <scope>IDENTIFICATION</scope>
</reference>
<dbReference type="InterPro" id="IPR045063">
    <property type="entry name" value="Dynamin_N"/>
</dbReference>
<dbReference type="InterPro" id="IPR030381">
    <property type="entry name" value="G_DYNAMIN_dom"/>
</dbReference>
<accession>A0A913ZV61</accession>
<evidence type="ECO:0000256" key="6">
    <source>
        <dbReference type="ARBA" id="ARBA00022753"/>
    </source>
</evidence>
<keyword evidence="7" id="KW-0703">Sarcoplasmic reticulum</keyword>
<evidence type="ECO:0000256" key="12">
    <source>
        <dbReference type="SAM" id="MobiDB-lite"/>
    </source>
</evidence>
<dbReference type="RefSeq" id="XP_038055578.1">
    <property type="nucleotide sequence ID" value="XM_038199650.1"/>
</dbReference>
<dbReference type="SUPFAM" id="SSF52540">
    <property type="entry name" value="P-loop containing nucleoside triphosphate hydrolases"/>
    <property type="match status" value="1"/>
</dbReference>
<evidence type="ECO:0000256" key="5">
    <source>
        <dbReference type="ARBA" id="ARBA00022729"/>
    </source>
</evidence>
<evidence type="ECO:0000256" key="11">
    <source>
        <dbReference type="ARBA" id="ARBA00074933"/>
    </source>
</evidence>
<keyword evidence="6" id="KW-0967">Endosome</keyword>
<organism evidence="15 16">
    <name type="scientific">Patiria miniata</name>
    <name type="common">Bat star</name>
    <name type="synonym">Asterina miniata</name>
    <dbReference type="NCBI Taxonomy" id="46514"/>
    <lineage>
        <taxon>Eukaryota</taxon>
        <taxon>Metazoa</taxon>
        <taxon>Echinodermata</taxon>
        <taxon>Eleutherozoa</taxon>
        <taxon>Asterozoa</taxon>
        <taxon>Asteroidea</taxon>
        <taxon>Valvatacea</taxon>
        <taxon>Valvatida</taxon>
        <taxon>Asterinidae</taxon>
        <taxon>Patiria</taxon>
    </lineage>
</organism>
<feature type="region of interest" description="Disordered" evidence="12">
    <location>
        <begin position="57"/>
        <end position="93"/>
    </location>
</feature>
<dbReference type="GO" id="GO:0033018">
    <property type="term" value="C:sarcoplasmic reticulum lumen"/>
    <property type="evidence" value="ECO:0007669"/>
    <property type="project" value="UniProtKB-SubCell"/>
</dbReference>
<dbReference type="PANTHER" id="PTHR43681">
    <property type="entry name" value="TRANSMEMBRANE GTPASE FZO"/>
    <property type="match status" value="1"/>
</dbReference>
<dbReference type="FunFam" id="3.40.50.300:FF:000635">
    <property type="entry name" value="Sarcalumenin, putative"/>
    <property type="match status" value="1"/>
</dbReference>
<dbReference type="CDD" id="cd09913">
    <property type="entry name" value="EHD"/>
    <property type="match status" value="1"/>
</dbReference>
<dbReference type="Pfam" id="PF18150">
    <property type="entry name" value="DUF5600"/>
    <property type="match status" value="1"/>
</dbReference>
<dbReference type="GeneID" id="119727659"/>
<dbReference type="GO" id="GO:0005886">
    <property type="term" value="C:plasma membrane"/>
    <property type="evidence" value="ECO:0007669"/>
    <property type="project" value="UniProtKB-SubCell"/>
</dbReference>
<evidence type="ECO:0000256" key="4">
    <source>
        <dbReference type="ARBA" id="ARBA00022475"/>
    </source>
</evidence>
<dbReference type="Pfam" id="PF16880">
    <property type="entry name" value="EHD_N"/>
    <property type="match status" value="1"/>
</dbReference>
<feature type="transmembrane region" description="Helical" evidence="13">
    <location>
        <begin position="30"/>
        <end position="51"/>
    </location>
</feature>
<evidence type="ECO:0000256" key="1">
    <source>
        <dbReference type="ARBA" id="ARBA00004413"/>
    </source>
</evidence>
<dbReference type="InterPro" id="IPR031692">
    <property type="entry name" value="EHD_N"/>
</dbReference>
<protein>
    <recommendedName>
        <fullName evidence="11">Sarcalumenin</fullName>
    </recommendedName>
</protein>
<dbReference type="GO" id="GO:0005525">
    <property type="term" value="F:GTP binding"/>
    <property type="evidence" value="ECO:0007669"/>
    <property type="project" value="InterPro"/>
</dbReference>
<sequence length="537" mass="60934">MATYSEDRCFCLAQVEWPKRRQKRLSCGSLFHPTLALLIWVGTLALLTSSVHCKDAAQQKATPGKPSQTQAHKQPSTPPDKQGAASPTDAPSRNRDHIFDLLNLDREGLLLDAGFVKESIEKMKKIYHQSIEPMAEAYKFETMGHPSLSDGELDAKPLVLFLGPWSAGKSSMINYLVGLEKEQKLPTGAEPVTADFTVIMHGSQYRSVEGLVLATDGKRSFGSLERFGNGFLERFYGLEYPHKMLQKVTLVDTPGIIENRKQQERGYPFNEVCEWFMDRADLIFVVFDPTKLDVGTELESTFKRLKGRESQIRIILNKADSIAPHELMRVYGALFWNLAPLINVTEPPRVYVGSFWEKQFQLETYKELFLSEEKSLLIDLNNVIENQLHNKIATIRRRAKEIRTHALIVNEYLKKFHRNKPMALIGNAEDTMRDIVQNPGKYNIFKTVLAQANVSKYDLPDPEEFKTFFAISPIDSFRPLENHCSFFSGCLLDRIEQAISTDLPKLLEAIQKESGLTGECSTEGGCMQTKKNMYNKP</sequence>
<dbReference type="PROSITE" id="PS51718">
    <property type="entry name" value="G_DYNAMIN_2"/>
    <property type="match status" value="1"/>
</dbReference>
<dbReference type="GO" id="GO:0010008">
    <property type="term" value="C:endosome membrane"/>
    <property type="evidence" value="ECO:0007669"/>
    <property type="project" value="UniProtKB-SubCell"/>
</dbReference>
<dbReference type="AlphaFoldDB" id="A0A913ZV61"/>
<evidence type="ECO:0000256" key="3">
    <source>
        <dbReference type="ARBA" id="ARBA00004564"/>
    </source>
</evidence>
<proteinExistence type="predicted"/>
<evidence type="ECO:0000313" key="16">
    <source>
        <dbReference type="Proteomes" id="UP000887568"/>
    </source>
</evidence>
<evidence type="ECO:0000256" key="9">
    <source>
        <dbReference type="ARBA" id="ARBA00023180"/>
    </source>
</evidence>
<dbReference type="OrthoDB" id="422720at2759"/>
<dbReference type="PANTHER" id="PTHR43681:SF1">
    <property type="entry name" value="SARCALUMENIN"/>
    <property type="match status" value="1"/>
</dbReference>
<dbReference type="EnsemblMetazoa" id="XM_038199650.1">
    <property type="protein sequence ID" value="XP_038055578.1"/>
    <property type="gene ID" value="LOC119727659"/>
</dbReference>
<dbReference type="Proteomes" id="UP000887568">
    <property type="component" value="Unplaced"/>
</dbReference>
<keyword evidence="13" id="KW-1133">Transmembrane helix</keyword>
<keyword evidence="13" id="KW-0812">Transmembrane</keyword>
<keyword evidence="16" id="KW-1185">Reference proteome</keyword>
<evidence type="ECO:0000259" key="14">
    <source>
        <dbReference type="PROSITE" id="PS51718"/>
    </source>
</evidence>
<feature type="compositionally biased region" description="Polar residues" evidence="12">
    <location>
        <begin position="59"/>
        <end position="75"/>
    </location>
</feature>
<evidence type="ECO:0000313" key="15">
    <source>
        <dbReference type="EnsemblMetazoa" id="XP_038055578.1"/>
    </source>
</evidence>
<evidence type="ECO:0000256" key="13">
    <source>
        <dbReference type="SAM" id="Phobius"/>
    </source>
</evidence>
<dbReference type="InterPro" id="IPR051943">
    <property type="entry name" value="TRAFAC_Dynamin-like_GTPase"/>
</dbReference>
<dbReference type="Gene3D" id="1.10.268.20">
    <property type="match status" value="1"/>
</dbReference>
<comment type="subcellular location">
    <subcellularLocation>
        <location evidence="1">Cell membrane</location>
        <topology evidence="1">Peripheral membrane protein</topology>
        <orientation evidence="1">Cytoplasmic side</orientation>
    </subcellularLocation>
    <subcellularLocation>
        <location evidence="2">Endosome membrane</location>
        <topology evidence="2">Peripheral membrane protein</topology>
    </subcellularLocation>
    <subcellularLocation>
        <location evidence="3">Sarcoplasmic reticulum lumen</location>
    </subcellularLocation>
    <subcellularLocation>
        <location evidence="10">Sarcoplasmic reticulum membrane</location>
        <topology evidence="10">Peripheral membrane protein</topology>
    </subcellularLocation>
</comment>
<name>A0A913ZV61_PATMI</name>
<dbReference type="Gene3D" id="3.40.50.300">
    <property type="entry name" value="P-loop containing nucleotide triphosphate hydrolases"/>
    <property type="match status" value="1"/>
</dbReference>
<dbReference type="InterPro" id="IPR027417">
    <property type="entry name" value="P-loop_NTPase"/>
</dbReference>
<dbReference type="GO" id="GO:0033017">
    <property type="term" value="C:sarcoplasmic reticulum membrane"/>
    <property type="evidence" value="ECO:0007669"/>
    <property type="project" value="UniProtKB-SubCell"/>
</dbReference>
<evidence type="ECO:0000256" key="8">
    <source>
        <dbReference type="ARBA" id="ARBA00023136"/>
    </source>
</evidence>
<evidence type="ECO:0000256" key="10">
    <source>
        <dbReference type="ARBA" id="ARBA00060448"/>
    </source>
</evidence>
<dbReference type="OMA" id="HAILVRN"/>
<feature type="domain" description="Dynamin-type G" evidence="14">
    <location>
        <begin position="153"/>
        <end position="393"/>
    </location>
</feature>
<keyword evidence="4" id="KW-1003">Cell membrane</keyword>